<keyword evidence="3" id="KW-0675">Receptor</keyword>
<dbReference type="InterPro" id="IPR005064">
    <property type="entry name" value="BUG"/>
</dbReference>
<evidence type="ECO:0000313" key="3">
    <source>
        <dbReference type="EMBL" id="SDC97305.1"/>
    </source>
</evidence>
<dbReference type="PANTHER" id="PTHR42928">
    <property type="entry name" value="TRICARBOXYLATE-BINDING PROTEIN"/>
    <property type="match status" value="1"/>
</dbReference>
<dbReference type="Proteomes" id="UP000198925">
    <property type="component" value="Unassembled WGS sequence"/>
</dbReference>
<feature type="chain" id="PRO_5011585633" evidence="2">
    <location>
        <begin position="24"/>
        <end position="324"/>
    </location>
</feature>
<dbReference type="STRING" id="938405.SAMN02927895_02568"/>
<dbReference type="PANTHER" id="PTHR42928:SF5">
    <property type="entry name" value="BLR1237 PROTEIN"/>
    <property type="match status" value="1"/>
</dbReference>
<evidence type="ECO:0000313" key="4">
    <source>
        <dbReference type="Proteomes" id="UP000198925"/>
    </source>
</evidence>
<keyword evidence="4" id="KW-1185">Reference proteome</keyword>
<dbReference type="EMBL" id="FMZX01000003">
    <property type="protein sequence ID" value="SDC97305.1"/>
    <property type="molecule type" value="Genomic_DNA"/>
</dbReference>
<evidence type="ECO:0000256" key="1">
    <source>
        <dbReference type="ARBA" id="ARBA00006987"/>
    </source>
</evidence>
<dbReference type="SUPFAM" id="SSF53850">
    <property type="entry name" value="Periplasmic binding protein-like II"/>
    <property type="match status" value="1"/>
</dbReference>
<feature type="signal peptide" evidence="2">
    <location>
        <begin position="1"/>
        <end position="23"/>
    </location>
</feature>
<dbReference type="Pfam" id="PF03401">
    <property type="entry name" value="TctC"/>
    <property type="match status" value="1"/>
</dbReference>
<protein>
    <submittedName>
        <fullName evidence="3">Tripartite-type tricarboxylate transporter, receptor component TctC</fullName>
    </submittedName>
</protein>
<dbReference type="CDD" id="cd13578">
    <property type="entry name" value="PBP2_Bug27"/>
    <property type="match status" value="1"/>
</dbReference>
<dbReference type="Gene3D" id="3.40.190.10">
    <property type="entry name" value="Periplasmic binding protein-like II"/>
    <property type="match status" value="1"/>
</dbReference>
<evidence type="ECO:0000256" key="2">
    <source>
        <dbReference type="SAM" id="SignalP"/>
    </source>
</evidence>
<proteinExistence type="inferred from homology"/>
<dbReference type="AlphaFoldDB" id="A0A1G6QZR7"/>
<name>A0A1G6QZR7_9PROT</name>
<dbReference type="InterPro" id="IPR042100">
    <property type="entry name" value="Bug_dom1"/>
</dbReference>
<comment type="similarity">
    <text evidence="1">Belongs to the UPF0065 (bug) family.</text>
</comment>
<organism evidence="3 4">
    <name type="scientific">Belnapia rosea</name>
    <dbReference type="NCBI Taxonomy" id="938405"/>
    <lineage>
        <taxon>Bacteria</taxon>
        <taxon>Pseudomonadati</taxon>
        <taxon>Pseudomonadota</taxon>
        <taxon>Alphaproteobacteria</taxon>
        <taxon>Acetobacterales</taxon>
        <taxon>Roseomonadaceae</taxon>
        <taxon>Belnapia</taxon>
    </lineage>
</organism>
<accession>A0A1G6QZR7</accession>
<keyword evidence="2" id="KW-0732">Signal</keyword>
<gene>
    <name evidence="3" type="ORF">SAMN04487779_1003234</name>
</gene>
<dbReference type="PIRSF" id="PIRSF017082">
    <property type="entry name" value="YflP"/>
    <property type="match status" value="1"/>
</dbReference>
<dbReference type="Gene3D" id="3.40.190.150">
    <property type="entry name" value="Bordetella uptake gene, domain 1"/>
    <property type="match status" value="1"/>
</dbReference>
<sequence length="324" mass="34189">MARVTRRTGLGMVAAALAAPALAQRVDWPPGPIRFIGIFPPGGGTDILSRLWCQKMMELTGEQFIVENRSGSAGNIGTEAIARSAPDGRTIGLGSVAPLAIGPTLYRRLPFDVTRDFTYISGLWQLPNLLVVHPDVPARTVPELIALVKANPGKFTYASSGSGTTVHLSGAMFAAQAGLEMVHVPYRGGAPAHVDLMAGRVHMIFDNIPQALAEAREGKVRPLAVTGAKRSPQAPEIPAMAEFLPGFEITSWGSVVAPAGLPAPMVLRIAALARQALETPELIARFEENGATPWPAGPEELAAFRTANEAAFAPVIRATGVQVD</sequence>
<reference evidence="3 4" key="1">
    <citation type="submission" date="2016-10" db="EMBL/GenBank/DDBJ databases">
        <authorList>
            <person name="de Groot N.N."/>
        </authorList>
    </citation>
    <scope>NUCLEOTIDE SEQUENCE [LARGE SCALE GENOMIC DNA]</scope>
    <source>
        <strain evidence="3 4">CPCC 100156</strain>
    </source>
</reference>